<evidence type="ECO:0000313" key="3">
    <source>
        <dbReference type="Proteomes" id="UP001189122"/>
    </source>
</evidence>
<dbReference type="Proteomes" id="UP001189122">
    <property type="component" value="Unassembled WGS sequence"/>
</dbReference>
<feature type="region of interest" description="Disordered" evidence="1">
    <location>
        <begin position="201"/>
        <end position="243"/>
    </location>
</feature>
<dbReference type="PANTHER" id="PTHR46798:SF3">
    <property type="entry name" value="RING FINGER FAMILY PROTEIN"/>
    <property type="match status" value="1"/>
</dbReference>
<dbReference type="AlphaFoldDB" id="A0A7I8IVN0"/>
<reference evidence="2 3" key="1">
    <citation type="submission" date="2019-12" db="EMBL/GenBank/DDBJ databases">
        <authorList>
            <person name="Scholz U."/>
            <person name="Mascher M."/>
            <person name="Fiebig A."/>
        </authorList>
    </citation>
    <scope>NUCLEOTIDE SEQUENCE</scope>
</reference>
<dbReference type="GO" id="GO:0004842">
    <property type="term" value="F:ubiquitin-protein transferase activity"/>
    <property type="evidence" value="ECO:0007669"/>
    <property type="project" value="InterPro"/>
</dbReference>
<protein>
    <submittedName>
        <fullName evidence="2">Uncharacterized protein</fullName>
    </submittedName>
</protein>
<gene>
    <name evidence="2" type="ORF">SI7747_06008441</name>
</gene>
<feature type="compositionally biased region" description="Pro residues" evidence="1">
    <location>
        <begin position="229"/>
        <end position="240"/>
    </location>
</feature>
<dbReference type="EMBL" id="LR743593">
    <property type="protein sequence ID" value="CAA2622395.1"/>
    <property type="molecule type" value="Genomic_DNA"/>
</dbReference>
<keyword evidence="3" id="KW-1185">Reference proteome</keyword>
<organism evidence="2">
    <name type="scientific">Spirodela intermedia</name>
    <name type="common">Intermediate duckweed</name>
    <dbReference type="NCBI Taxonomy" id="51605"/>
    <lineage>
        <taxon>Eukaryota</taxon>
        <taxon>Viridiplantae</taxon>
        <taxon>Streptophyta</taxon>
        <taxon>Embryophyta</taxon>
        <taxon>Tracheophyta</taxon>
        <taxon>Spermatophyta</taxon>
        <taxon>Magnoliopsida</taxon>
        <taxon>Liliopsida</taxon>
        <taxon>Araceae</taxon>
        <taxon>Lemnoideae</taxon>
        <taxon>Spirodela</taxon>
    </lineage>
</organism>
<feature type="compositionally biased region" description="Low complexity" evidence="1">
    <location>
        <begin position="134"/>
        <end position="143"/>
    </location>
</feature>
<feature type="region of interest" description="Disordered" evidence="1">
    <location>
        <begin position="287"/>
        <end position="322"/>
    </location>
</feature>
<accession>A0A7I8IVN0</accession>
<dbReference type="InterPro" id="IPR044274">
    <property type="entry name" value="RFI2"/>
</dbReference>
<dbReference type="PANTHER" id="PTHR46798">
    <property type="entry name" value="OS09G0511500 PROTEIN"/>
    <property type="match status" value="1"/>
</dbReference>
<dbReference type="EMBL" id="CACRZD030000006">
    <property type="protein sequence ID" value="CAA6662048.1"/>
    <property type="molecule type" value="Genomic_DNA"/>
</dbReference>
<proteinExistence type="predicted"/>
<evidence type="ECO:0000256" key="1">
    <source>
        <dbReference type="SAM" id="MobiDB-lite"/>
    </source>
</evidence>
<feature type="region of interest" description="Disordered" evidence="1">
    <location>
        <begin position="129"/>
        <end position="156"/>
    </location>
</feature>
<sequence>MQCPNCRKIEKGNWLYANGCRSYPDTSVDEWTHDEDLYDLNYSEMPPCGLCRTASCSVIGHSCPYVAYFPLQHSASQPATDGTDDAPIFHHHWGSLSGRSDLQSSRPFPVVDLHYRNWEPHSPPYSVPNGRIGGAEPAAGPPAAMRPTRLNSDGHLRPGSFLPPFLIGHGSPAAAASAVSMGQSYHGGSRGQPRTQELHPAYQRRSAPGPQSMMSGVQRSVSTRNMAPPALPPPPPPPPSDHSRFYLGRFYAWERDRFTPFPLMQVDRDSTWWRPFPTAATSLEAGSRAGILQWHGSESPSLQGRPDGPSHRSAQPPQMHPL</sequence>
<feature type="compositionally biased region" description="Polar residues" evidence="1">
    <location>
        <begin position="212"/>
        <end position="225"/>
    </location>
</feature>
<name>A0A7I8IVN0_SPIIN</name>
<evidence type="ECO:0000313" key="2">
    <source>
        <dbReference type="EMBL" id="CAA2622395.1"/>
    </source>
</evidence>